<comment type="subcellular location">
    <subcellularLocation>
        <location evidence="2">Secreted</location>
    </subcellularLocation>
</comment>
<evidence type="ECO:0000256" key="4">
    <source>
        <dbReference type="ARBA" id="ARBA00022723"/>
    </source>
</evidence>
<dbReference type="GO" id="GO:0004497">
    <property type="term" value="F:monooxygenase activity"/>
    <property type="evidence" value="ECO:0007669"/>
    <property type="project" value="UniProtKB-KW"/>
</dbReference>
<evidence type="ECO:0000313" key="13">
    <source>
        <dbReference type="EMBL" id="KZV85461.1"/>
    </source>
</evidence>
<dbReference type="InterPro" id="IPR054497">
    <property type="entry name" value="LPMO_AA14"/>
</dbReference>
<keyword evidence="4" id="KW-0479">Metal-binding</keyword>
<dbReference type="STRING" id="1314781.A0A165DVK1"/>
<dbReference type="Pfam" id="PF22810">
    <property type="entry name" value="LPMO_AA14"/>
    <property type="match status" value="1"/>
</dbReference>
<dbReference type="Proteomes" id="UP000077266">
    <property type="component" value="Unassembled WGS sequence"/>
</dbReference>
<dbReference type="EMBL" id="KV426188">
    <property type="protein sequence ID" value="KZV85461.1"/>
    <property type="molecule type" value="Genomic_DNA"/>
</dbReference>
<keyword evidence="3" id="KW-0964">Secreted</keyword>
<dbReference type="GO" id="GO:0046872">
    <property type="term" value="F:metal ion binding"/>
    <property type="evidence" value="ECO:0007669"/>
    <property type="project" value="UniProtKB-KW"/>
</dbReference>
<gene>
    <name evidence="13" type="ORF">EXIGLDRAFT_841482</name>
</gene>
<evidence type="ECO:0000256" key="2">
    <source>
        <dbReference type="ARBA" id="ARBA00004613"/>
    </source>
</evidence>
<evidence type="ECO:0000256" key="10">
    <source>
        <dbReference type="ARBA" id="ARBA00023180"/>
    </source>
</evidence>
<keyword evidence="6" id="KW-0560">Oxidoreductase</keyword>
<keyword evidence="14" id="KW-1185">Reference proteome</keyword>
<keyword evidence="10" id="KW-0325">Glycoprotein</keyword>
<comment type="similarity">
    <text evidence="11">Belongs to the polysaccharide monooxygenase AA14 family.</text>
</comment>
<reference evidence="13 14" key="1">
    <citation type="journal article" date="2016" name="Mol. Biol. Evol.">
        <title>Comparative Genomics of Early-Diverging Mushroom-Forming Fungi Provides Insights into the Origins of Lignocellulose Decay Capabilities.</title>
        <authorList>
            <person name="Nagy L.G."/>
            <person name="Riley R."/>
            <person name="Tritt A."/>
            <person name="Adam C."/>
            <person name="Daum C."/>
            <person name="Floudas D."/>
            <person name="Sun H."/>
            <person name="Yadav J.S."/>
            <person name="Pangilinan J."/>
            <person name="Larsson K.H."/>
            <person name="Matsuura K."/>
            <person name="Barry K."/>
            <person name="Labutti K."/>
            <person name="Kuo R."/>
            <person name="Ohm R.A."/>
            <person name="Bhattacharya S.S."/>
            <person name="Shirouzu T."/>
            <person name="Yoshinaga Y."/>
            <person name="Martin F.M."/>
            <person name="Grigoriev I.V."/>
            <person name="Hibbett D.S."/>
        </authorList>
    </citation>
    <scope>NUCLEOTIDE SEQUENCE [LARGE SCALE GENOMIC DNA]</scope>
    <source>
        <strain evidence="13 14">HHB12029</strain>
    </source>
</reference>
<dbReference type="InParanoid" id="A0A165DVK1"/>
<evidence type="ECO:0000256" key="6">
    <source>
        <dbReference type="ARBA" id="ARBA00023002"/>
    </source>
</evidence>
<dbReference type="OrthoDB" id="2019572at2759"/>
<evidence type="ECO:0000256" key="11">
    <source>
        <dbReference type="ARBA" id="ARBA00046340"/>
    </source>
</evidence>
<proteinExistence type="inferred from homology"/>
<evidence type="ECO:0000256" key="12">
    <source>
        <dbReference type="SAM" id="SignalP"/>
    </source>
</evidence>
<comment type="cofactor">
    <cofactor evidence="1">
        <name>Cu(2+)</name>
        <dbReference type="ChEBI" id="CHEBI:29036"/>
    </cofactor>
</comment>
<evidence type="ECO:0000256" key="8">
    <source>
        <dbReference type="ARBA" id="ARBA00023033"/>
    </source>
</evidence>
<evidence type="ECO:0000256" key="7">
    <source>
        <dbReference type="ARBA" id="ARBA00023008"/>
    </source>
</evidence>
<keyword evidence="5 12" id="KW-0732">Signal</keyword>
<feature type="signal peptide" evidence="12">
    <location>
        <begin position="1"/>
        <end position="21"/>
    </location>
</feature>
<dbReference type="GO" id="GO:0005576">
    <property type="term" value="C:extracellular region"/>
    <property type="evidence" value="ECO:0007669"/>
    <property type="project" value="UniProtKB-SubCell"/>
</dbReference>
<evidence type="ECO:0000256" key="1">
    <source>
        <dbReference type="ARBA" id="ARBA00001973"/>
    </source>
</evidence>
<feature type="chain" id="PRO_5007856858" evidence="12">
    <location>
        <begin position="22"/>
        <end position="387"/>
    </location>
</feature>
<organism evidence="13 14">
    <name type="scientific">Exidia glandulosa HHB12029</name>
    <dbReference type="NCBI Taxonomy" id="1314781"/>
    <lineage>
        <taxon>Eukaryota</taxon>
        <taxon>Fungi</taxon>
        <taxon>Dikarya</taxon>
        <taxon>Basidiomycota</taxon>
        <taxon>Agaricomycotina</taxon>
        <taxon>Agaricomycetes</taxon>
        <taxon>Auriculariales</taxon>
        <taxon>Exidiaceae</taxon>
        <taxon>Exidia</taxon>
    </lineage>
</organism>
<dbReference type="AlphaFoldDB" id="A0A165DVK1"/>
<keyword evidence="9" id="KW-1015">Disulfide bond</keyword>
<protein>
    <submittedName>
        <fullName evidence="13">Uncharacterized protein</fullName>
    </submittedName>
</protein>
<accession>A0A165DVK1</accession>
<keyword evidence="8" id="KW-0503">Monooxygenase</keyword>
<name>A0A165DVK1_EXIGL</name>
<evidence type="ECO:0000256" key="5">
    <source>
        <dbReference type="ARBA" id="ARBA00022729"/>
    </source>
</evidence>
<sequence>MMIAPYTTLTLFILLATRAQAHIGAYHKAMYCRNGFSNEEVPAGRFVADPQTGLDWDEFWFRGKCKDFPPPDGEFLELPAGGYATLELAGNKAATSINMGVRNLTEWGDGEGMSASSHFSKLHPRIIDRACAEHPELEHRVALNDSLSNCVGEPNLHALDEANASGSALAIAYKSDIHSVEWSDLVVFSVAPNTPWRRIAKFEVPKDMPACPDGGCICAWGWSPDWCARDNLYMNGFRCKVTNARADAPRVAPAQVAKWCEVPSEDGACVAGPKGIIIHSQQDAINNVPTADITSLQKTQRDGRFDVGHFRSPGYNEKMGFMPGAQNDIFVTTNPNPPTVVVPTGNGNGAQRPMGQCRANFSLKKRSLASQPAPRVRRSRFWGSLFG</sequence>
<keyword evidence="7" id="KW-0186">Copper</keyword>
<evidence type="ECO:0000256" key="3">
    <source>
        <dbReference type="ARBA" id="ARBA00022525"/>
    </source>
</evidence>
<evidence type="ECO:0000256" key="9">
    <source>
        <dbReference type="ARBA" id="ARBA00023157"/>
    </source>
</evidence>
<evidence type="ECO:0000313" key="14">
    <source>
        <dbReference type="Proteomes" id="UP000077266"/>
    </source>
</evidence>